<dbReference type="OrthoDB" id="466272at2"/>
<dbReference type="GO" id="GO:0046933">
    <property type="term" value="F:proton-transporting ATP synthase activity, rotational mechanism"/>
    <property type="evidence" value="ECO:0007669"/>
    <property type="project" value="UniProtKB-UniRule"/>
</dbReference>
<sequence>MSIDWWALGLQAVNVLILVWLLSRLFWQPVAAAVARRQDDTQALWAAARQERDAARSAMDDVADARNGVAAEREARLAAAEAEAEATRTAARRQGRKDVEAMLAEARRTLAEEARRARQASAAEATGLAVDIAGRLLARLPEGVVQQAFLDLLVQAVTALPPEDRAALAGADIAVVGAAPLSPDGQARVRQALGGVLTGPPRLRFETDPALIAGLELRAPHLALRNSWQADLERLGKDLRDAR</sequence>
<keyword evidence="4 13" id="KW-0812">Transmembrane</keyword>
<evidence type="ECO:0000256" key="11">
    <source>
        <dbReference type="ARBA" id="ARBA00025614"/>
    </source>
</evidence>
<keyword evidence="13" id="KW-1003">Cell membrane</keyword>
<keyword evidence="9 13" id="KW-0066">ATP synthesis</keyword>
<evidence type="ECO:0000256" key="14">
    <source>
        <dbReference type="RuleBase" id="RU003848"/>
    </source>
</evidence>
<keyword evidence="6 13" id="KW-1133">Transmembrane helix</keyword>
<dbReference type="RefSeq" id="WP_085877720.1">
    <property type="nucleotide sequence ID" value="NZ_FWFZ01000003.1"/>
</dbReference>
<protein>
    <recommendedName>
        <fullName evidence="13">ATP synthase subunit b</fullName>
    </recommendedName>
    <alternativeName>
        <fullName evidence="13">ATP synthase F(0) sector subunit b</fullName>
    </alternativeName>
    <alternativeName>
        <fullName evidence="13">ATPase subunit I</fullName>
    </alternativeName>
    <alternativeName>
        <fullName evidence="13">F-type ATPase subunit b</fullName>
        <shortName evidence="13">F-ATPase subunit b</shortName>
    </alternativeName>
</protein>
<dbReference type="GO" id="GO:0045259">
    <property type="term" value="C:proton-transporting ATP synthase complex"/>
    <property type="evidence" value="ECO:0007669"/>
    <property type="project" value="UniProtKB-KW"/>
</dbReference>
<keyword evidence="5 13" id="KW-0375">Hydrogen ion transport</keyword>
<evidence type="ECO:0000256" key="4">
    <source>
        <dbReference type="ARBA" id="ARBA00022692"/>
    </source>
</evidence>
<keyword evidence="2 13" id="KW-0813">Transport</keyword>
<dbReference type="HAMAP" id="MF_01398">
    <property type="entry name" value="ATP_synth_b_bprime"/>
    <property type="match status" value="1"/>
</dbReference>
<dbReference type="Pfam" id="PF00430">
    <property type="entry name" value="ATP-synt_B"/>
    <property type="match status" value="1"/>
</dbReference>
<dbReference type="InterPro" id="IPR050059">
    <property type="entry name" value="ATP_synthase_B_chain"/>
</dbReference>
<evidence type="ECO:0000256" key="5">
    <source>
        <dbReference type="ARBA" id="ARBA00022781"/>
    </source>
</evidence>
<evidence type="ECO:0000256" key="6">
    <source>
        <dbReference type="ARBA" id="ARBA00022989"/>
    </source>
</evidence>
<evidence type="ECO:0000256" key="15">
    <source>
        <dbReference type="SAM" id="Coils"/>
    </source>
</evidence>
<organism evidence="16 17">
    <name type="scientific">Roseisalinus antarcticus</name>
    <dbReference type="NCBI Taxonomy" id="254357"/>
    <lineage>
        <taxon>Bacteria</taxon>
        <taxon>Pseudomonadati</taxon>
        <taxon>Pseudomonadota</taxon>
        <taxon>Alphaproteobacteria</taxon>
        <taxon>Rhodobacterales</taxon>
        <taxon>Roseobacteraceae</taxon>
        <taxon>Roseisalinus</taxon>
    </lineage>
</organism>
<dbReference type="GO" id="GO:0012505">
    <property type="term" value="C:endomembrane system"/>
    <property type="evidence" value="ECO:0007669"/>
    <property type="project" value="UniProtKB-SubCell"/>
</dbReference>
<proteinExistence type="inferred from homology"/>
<evidence type="ECO:0000313" key="17">
    <source>
        <dbReference type="Proteomes" id="UP000193900"/>
    </source>
</evidence>
<dbReference type="GO" id="GO:0005886">
    <property type="term" value="C:plasma membrane"/>
    <property type="evidence" value="ECO:0007669"/>
    <property type="project" value="UniProtKB-SubCell"/>
</dbReference>
<dbReference type="EMBL" id="FWFZ01000003">
    <property type="protein sequence ID" value="SLN25762.1"/>
    <property type="molecule type" value="Genomic_DNA"/>
</dbReference>
<evidence type="ECO:0000256" key="12">
    <source>
        <dbReference type="ARBA" id="ARBA00037847"/>
    </source>
</evidence>
<dbReference type="InterPro" id="IPR002146">
    <property type="entry name" value="ATP_synth_b/b'su_bac/chlpt"/>
</dbReference>
<reference evidence="16 17" key="1">
    <citation type="submission" date="2017-03" db="EMBL/GenBank/DDBJ databases">
        <authorList>
            <person name="Afonso C.L."/>
            <person name="Miller P.J."/>
            <person name="Scott M.A."/>
            <person name="Spackman E."/>
            <person name="Goraichik I."/>
            <person name="Dimitrov K.M."/>
            <person name="Suarez D.L."/>
            <person name="Swayne D.E."/>
        </authorList>
    </citation>
    <scope>NUCLEOTIDE SEQUENCE [LARGE SCALE GENOMIC DNA]</scope>
    <source>
        <strain evidence="16 17">CECT 7023</strain>
    </source>
</reference>
<name>A0A1Y5RUF5_9RHOB</name>
<keyword evidence="17" id="KW-1185">Reference proteome</keyword>
<evidence type="ECO:0000256" key="1">
    <source>
        <dbReference type="ARBA" id="ARBA00005513"/>
    </source>
</evidence>
<evidence type="ECO:0000313" key="16">
    <source>
        <dbReference type="EMBL" id="SLN25762.1"/>
    </source>
</evidence>
<keyword evidence="7 13" id="KW-0406">Ion transport</keyword>
<evidence type="ECO:0000256" key="13">
    <source>
        <dbReference type="HAMAP-Rule" id="MF_01398"/>
    </source>
</evidence>
<evidence type="ECO:0000256" key="2">
    <source>
        <dbReference type="ARBA" id="ARBA00022448"/>
    </source>
</evidence>
<evidence type="ECO:0000256" key="3">
    <source>
        <dbReference type="ARBA" id="ARBA00022547"/>
    </source>
</evidence>
<comment type="function">
    <text evidence="11">Component of the F(0) channel, it forms part of the peripheral stalk, linking F(1) to F(0). The b'-subunit is a diverged and duplicated form of b found in plants and photosynthetic bacteria.</text>
</comment>
<gene>
    <name evidence="16" type="primary">atpF_1</name>
    <name evidence="13" type="synonym">atpF</name>
    <name evidence="16" type="ORF">ROA7023_00800</name>
</gene>
<evidence type="ECO:0000256" key="7">
    <source>
        <dbReference type="ARBA" id="ARBA00023065"/>
    </source>
</evidence>
<keyword evidence="8 13" id="KW-0472">Membrane</keyword>
<evidence type="ECO:0000256" key="9">
    <source>
        <dbReference type="ARBA" id="ARBA00023310"/>
    </source>
</evidence>
<comment type="subunit">
    <text evidence="13">F-type ATPases have 2 components, F(1) - the catalytic core - and F(0) - the membrane proton channel. F(1) has five subunits: alpha(3), beta(3), gamma(1), delta(1), epsilon(1). F(0) has three main subunits: a(1), b(2) and c(10-14). The alpha and beta chains form an alternating ring which encloses part of the gamma chain. F(1) is attached to F(0) by a central stalk formed by the gamma and epsilon chains, while a peripheral stalk is formed by the delta and b chains.</text>
</comment>
<dbReference type="AlphaFoldDB" id="A0A1Y5RUF5"/>
<keyword evidence="15" id="KW-0175">Coiled coil</keyword>
<keyword evidence="3 13" id="KW-0138">CF(0)</keyword>
<feature type="coiled-coil region" evidence="15">
    <location>
        <begin position="70"/>
        <end position="123"/>
    </location>
</feature>
<dbReference type="Proteomes" id="UP000193900">
    <property type="component" value="Unassembled WGS sequence"/>
</dbReference>
<comment type="similarity">
    <text evidence="1 13 14">Belongs to the ATPase B chain family.</text>
</comment>
<comment type="subcellular location">
    <subcellularLocation>
        <location evidence="13">Cell membrane</location>
        <topology evidence="13">Single-pass membrane protein</topology>
    </subcellularLocation>
    <subcellularLocation>
        <location evidence="12">Endomembrane system</location>
        <topology evidence="12">Single-pass membrane protein</topology>
    </subcellularLocation>
</comment>
<feature type="transmembrane region" description="Helical" evidence="13">
    <location>
        <begin position="6"/>
        <end position="27"/>
    </location>
</feature>
<comment type="function">
    <text evidence="10 13">F(1)F(0) ATP synthase produces ATP from ADP in the presence of a proton or sodium gradient. F-type ATPases consist of two structural domains, F(1) containing the extramembraneous catalytic core and F(0) containing the membrane proton channel, linked together by a central stalk and a peripheral stalk. During catalysis, ATP synthesis in the catalytic domain of F(1) is coupled via a rotary mechanism of the central stalk subunits to proton translocation.</text>
</comment>
<dbReference type="GO" id="GO:0046961">
    <property type="term" value="F:proton-transporting ATPase activity, rotational mechanism"/>
    <property type="evidence" value="ECO:0007669"/>
    <property type="project" value="TreeGrafter"/>
</dbReference>
<accession>A0A1Y5RUF5</accession>
<evidence type="ECO:0000256" key="10">
    <source>
        <dbReference type="ARBA" id="ARBA00025198"/>
    </source>
</evidence>
<dbReference type="PANTHER" id="PTHR33445:SF2">
    <property type="entry name" value="ATP SYNTHASE SUBUNIT B', CHLOROPLASTIC"/>
    <property type="match status" value="1"/>
</dbReference>
<dbReference type="PANTHER" id="PTHR33445">
    <property type="entry name" value="ATP SYNTHASE SUBUNIT B', CHLOROPLASTIC"/>
    <property type="match status" value="1"/>
</dbReference>
<evidence type="ECO:0000256" key="8">
    <source>
        <dbReference type="ARBA" id="ARBA00023136"/>
    </source>
</evidence>